<accession>A0ABV1FLN5</accession>
<feature type="transmembrane region" description="Helical" evidence="1">
    <location>
        <begin position="9"/>
        <end position="29"/>
    </location>
</feature>
<name>A0ABV1FLN5_9FIRM</name>
<evidence type="ECO:0000256" key="1">
    <source>
        <dbReference type="SAM" id="Phobius"/>
    </source>
</evidence>
<feature type="transmembrane region" description="Helical" evidence="1">
    <location>
        <begin position="303"/>
        <end position="323"/>
    </location>
</feature>
<protein>
    <recommendedName>
        <fullName evidence="4">Glycosyltransferase RgtA/B/C/D-like domain-containing protein</fullName>
    </recommendedName>
</protein>
<keyword evidence="1" id="KW-1133">Transmembrane helix</keyword>
<feature type="transmembrane region" description="Helical" evidence="1">
    <location>
        <begin position="462"/>
        <end position="482"/>
    </location>
</feature>
<proteinExistence type="predicted"/>
<gene>
    <name evidence="2" type="ORF">WMO29_15890</name>
</gene>
<feature type="transmembrane region" description="Helical" evidence="1">
    <location>
        <begin position="610"/>
        <end position="630"/>
    </location>
</feature>
<feature type="transmembrane region" description="Helical" evidence="1">
    <location>
        <begin position="515"/>
        <end position="535"/>
    </location>
</feature>
<keyword evidence="3" id="KW-1185">Reference proteome</keyword>
<feature type="transmembrane region" description="Helical" evidence="1">
    <location>
        <begin position="583"/>
        <end position="604"/>
    </location>
</feature>
<dbReference type="RefSeq" id="WP_349165457.1">
    <property type="nucleotide sequence ID" value="NZ_JBBMFE010000021.1"/>
</dbReference>
<sequence>MKEWKKSRWLMPLLLILAGILLEIFVFNFRHWEAYLWKDEHRNFEEQILGEGLEQVNDSLYRVTAENGEETSCIELLNIQQKLYNIQIDMRVENPVSPEDRAVSVQVKASDEANEKYFRLPERKIVNGVEKSQYMRLHLSGSSPEMLIIIHASKGQLIRISDISGNVSVPFFYSLARLLAVWGLLIAGWYLRPSSEVHRKKYVECGYKGVLFAAVLLGLEFAAAFAVQQENLTAVEQAPTMTWMTQYQLLAHSLAKGETRLEIEPGETLKSLENPYDYRMRSAVMENADESYMWDTAYYREHYYVYFGVVPELLFFLPCYLLTGADFSTLTAVWLSCSLFMAGVFVLLGEIVKNWYRNTSYSVWLLLSLLIANGSGVWSFYRYPTFYDIPLMLGMACGVWGLAFWMKSLKGERVNRLEMAAGSFLIALIAGCRPQLVLVSALALPLYGTAIRQGKVLKEKKVLDLFAFAFPVLLVAAGLMYYNQIRFGSVTDFGAAYNLTLQDMTRRKLEMGRTVFGYFTMLFQPPVITGVFPYYEQVAVKSQFYGQAIIESGFGGIMVNNLILFLSLIPWKCKKLIRQKEAYLWAWMFLILGLVTAFIDIQIGGLIPRYTVDVIWLFYLAVVPVVLGALEESVGMERWKLLYGLFLLLFIQAMLFHFLTIFTDIYDKVKDMNPVWFYRVEHLIEFWL</sequence>
<organism evidence="2 3">
    <name type="scientific">Laedolimicola intestinihominis</name>
    <dbReference type="NCBI Taxonomy" id="3133166"/>
    <lineage>
        <taxon>Bacteria</taxon>
        <taxon>Bacillati</taxon>
        <taxon>Bacillota</taxon>
        <taxon>Clostridia</taxon>
        <taxon>Lachnospirales</taxon>
        <taxon>Lachnospiraceae</taxon>
        <taxon>Laedolimicola</taxon>
    </lineage>
</organism>
<keyword evidence="1" id="KW-0472">Membrane</keyword>
<evidence type="ECO:0000313" key="2">
    <source>
        <dbReference type="EMBL" id="MEQ2473953.1"/>
    </source>
</evidence>
<dbReference type="Proteomes" id="UP001438008">
    <property type="component" value="Unassembled WGS sequence"/>
</dbReference>
<feature type="transmembrane region" description="Helical" evidence="1">
    <location>
        <begin position="329"/>
        <end position="349"/>
    </location>
</feature>
<feature type="transmembrane region" description="Helical" evidence="1">
    <location>
        <begin position="361"/>
        <end position="381"/>
    </location>
</feature>
<keyword evidence="1" id="KW-0812">Transmembrane</keyword>
<feature type="transmembrane region" description="Helical" evidence="1">
    <location>
        <begin position="387"/>
        <end position="405"/>
    </location>
</feature>
<evidence type="ECO:0000313" key="3">
    <source>
        <dbReference type="Proteomes" id="UP001438008"/>
    </source>
</evidence>
<comment type="caution">
    <text evidence="2">The sequence shown here is derived from an EMBL/GenBank/DDBJ whole genome shotgun (WGS) entry which is preliminary data.</text>
</comment>
<feature type="transmembrane region" description="Helical" evidence="1">
    <location>
        <begin position="417"/>
        <end position="442"/>
    </location>
</feature>
<feature type="transmembrane region" description="Helical" evidence="1">
    <location>
        <begin position="547"/>
        <end position="571"/>
    </location>
</feature>
<feature type="transmembrane region" description="Helical" evidence="1">
    <location>
        <begin position="171"/>
        <end position="191"/>
    </location>
</feature>
<evidence type="ECO:0008006" key="4">
    <source>
        <dbReference type="Google" id="ProtNLM"/>
    </source>
</evidence>
<feature type="transmembrane region" description="Helical" evidence="1">
    <location>
        <begin position="642"/>
        <end position="662"/>
    </location>
</feature>
<reference evidence="2 3" key="1">
    <citation type="submission" date="2024-03" db="EMBL/GenBank/DDBJ databases">
        <title>Human intestinal bacterial collection.</title>
        <authorList>
            <person name="Pauvert C."/>
            <person name="Hitch T.C.A."/>
            <person name="Clavel T."/>
        </authorList>
    </citation>
    <scope>NUCLEOTIDE SEQUENCE [LARGE SCALE GENOMIC DNA]</scope>
    <source>
        <strain evidence="2 3">CLA-AA-H132</strain>
    </source>
</reference>
<dbReference type="EMBL" id="JBBMFE010000021">
    <property type="protein sequence ID" value="MEQ2473953.1"/>
    <property type="molecule type" value="Genomic_DNA"/>
</dbReference>